<evidence type="ECO:0000313" key="3">
    <source>
        <dbReference type="EMBL" id="TMQ49665.1"/>
    </source>
</evidence>
<accession>A0A538SE59</accession>
<dbReference type="Gene3D" id="3.40.50.2000">
    <property type="entry name" value="Glycogen Phosphorylase B"/>
    <property type="match status" value="2"/>
</dbReference>
<feature type="domain" description="Glycosyl transferase family 1" evidence="1">
    <location>
        <begin position="240"/>
        <end position="399"/>
    </location>
</feature>
<dbReference type="InterPro" id="IPR001296">
    <property type="entry name" value="Glyco_trans_1"/>
</dbReference>
<dbReference type="AlphaFoldDB" id="A0A538SE59"/>
<sequence length="440" mass="47703">MRTRLKVAYFLRAFPRLSETFILGEILGLRRLGAEVRIVALERIEEARRHPEAEALLPEVVFVPASFRPEAPTNGSRLAEHPPKAGASASLPAARRLAARPHLNGSARPGNGAPILGKHECHWQAGEWAAKALAGSGVAHLHAHFAGPAATMAAAAANASGLPFSFTAHAKDIFASSVDWRWIDVVARRASALVTVCDYNRRLLAKRLPGARIERIYNGVDLEWWRPRSLRGRGRARPSHIVAVGRLVHKKGFHVLIDAMALLKARGIEARLTIVGDGVERERLAQQVRSLGLVSRVRFAGGLTQPEVRRIVHRATVMALACVVAPDGNQDALPTALLEAGACAIPAVATSVAGIPEILRQGRTGLVVPPGDAPALARALERLITRPAERDRLGRAARLWIEKRFDQKRSVTALARLFASLSGEHGRALERQDARRPALS</sequence>
<evidence type="ECO:0000259" key="2">
    <source>
        <dbReference type="Pfam" id="PF13439"/>
    </source>
</evidence>
<proteinExistence type="predicted"/>
<protein>
    <submittedName>
        <fullName evidence="3">Glycosyltransferase family 4 protein</fullName>
    </submittedName>
</protein>
<dbReference type="CDD" id="cd03801">
    <property type="entry name" value="GT4_PimA-like"/>
    <property type="match status" value="1"/>
</dbReference>
<dbReference type="PANTHER" id="PTHR45947:SF14">
    <property type="entry name" value="SLL1723 PROTEIN"/>
    <property type="match status" value="1"/>
</dbReference>
<dbReference type="PANTHER" id="PTHR45947">
    <property type="entry name" value="SULFOQUINOVOSYL TRANSFERASE SQD2"/>
    <property type="match status" value="1"/>
</dbReference>
<comment type="caution">
    <text evidence="3">The sequence shown here is derived from an EMBL/GenBank/DDBJ whole genome shotgun (WGS) entry which is preliminary data.</text>
</comment>
<feature type="domain" description="Glycosyltransferase subfamily 4-like N-terminal" evidence="2">
    <location>
        <begin position="105"/>
        <end position="223"/>
    </location>
</feature>
<dbReference type="Pfam" id="PF00534">
    <property type="entry name" value="Glycos_transf_1"/>
    <property type="match status" value="1"/>
</dbReference>
<evidence type="ECO:0000259" key="1">
    <source>
        <dbReference type="Pfam" id="PF00534"/>
    </source>
</evidence>
<dbReference type="GO" id="GO:0016757">
    <property type="term" value="F:glycosyltransferase activity"/>
    <property type="evidence" value="ECO:0007669"/>
    <property type="project" value="InterPro"/>
</dbReference>
<dbReference type="InterPro" id="IPR050194">
    <property type="entry name" value="Glycosyltransferase_grp1"/>
</dbReference>
<dbReference type="SUPFAM" id="SSF53756">
    <property type="entry name" value="UDP-Glycosyltransferase/glycogen phosphorylase"/>
    <property type="match status" value="1"/>
</dbReference>
<name>A0A538SE59_UNCEI</name>
<reference evidence="3 4" key="1">
    <citation type="journal article" date="2019" name="Nat. Microbiol.">
        <title>Mediterranean grassland soil C-N compound turnover is dependent on rainfall and depth, and is mediated by genomically divergent microorganisms.</title>
        <authorList>
            <person name="Diamond S."/>
            <person name="Andeer P.F."/>
            <person name="Li Z."/>
            <person name="Crits-Christoph A."/>
            <person name="Burstein D."/>
            <person name="Anantharaman K."/>
            <person name="Lane K.R."/>
            <person name="Thomas B.C."/>
            <person name="Pan C."/>
            <person name="Northen T.R."/>
            <person name="Banfield J.F."/>
        </authorList>
    </citation>
    <scope>NUCLEOTIDE SEQUENCE [LARGE SCALE GENOMIC DNA]</scope>
    <source>
        <strain evidence="3">WS_3</strain>
    </source>
</reference>
<gene>
    <name evidence="3" type="ORF">E6K73_09570</name>
</gene>
<dbReference type="EMBL" id="VBOT01000119">
    <property type="protein sequence ID" value="TMQ49665.1"/>
    <property type="molecule type" value="Genomic_DNA"/>
</dbReference>
<dbReference type="Pfam" id="PF13439">
    <property type="entry name" value="Glyco_transf_4"/>
    <property type="match status" value="1"/>
</dbReference>
<keyword evidence="3" id="KW-0808">Transferase</keyword>
<dbReference type="InterPro" id="IPR028098">
    <property type="entry name" value="Glyco_trans_4-like_N"/>
</dbReference>
<dbReference type="Proteomes" id="UP000320184">
    <property type="component" value="Unassembled WGS sequence"/>
</dbReference>
<organism evidence="3 4">
    <name type="scientific">Eiseniibacteriota bacterium</name>
    <dbReference type="NCBI Taxonomy" id="2212470"/>
    <lineage>
        <taxon>Bacteria</taxon>
        <taxon>Candidatus Eiseniibacteriota</taxon>
    </lineage>
</organism>
<evidence type="ECO:0000313" key="4">
    <source>
        <dbReference type="Proteomes" id="UP000320184"/>
    </source>
</evidence>